<evidence type="ECO:0000313" key="4">
    <source>
        <dbReference type="EMBL" id="CEM23253.1"/>
    </source>
</evidence>
<protein>
    <submittedName>
        <fullName evidence="4">Uncharacterized protein</fullName>
    </submittedName>
</protein>
<keyword evidence="3" id="KW-0089">Bile pigment</keyword>
<keyword evidence="2" id="KW-0157">Chromophore</keyword>
<dbReference type="Gene3D" id="1.10.490.20">
    <property type="entry name" value="Phycocyanins"/>
    <property type="match status" value="1"/>
</dbReference>
<accession>A0A0G4G5D1</accession>
<evidence type="ECO:0000256" key="3">
    <source>
        <dbReference type="ARBA" id="ARBA00023307"/>
    </source>
</evidence>
<dbReference type="InterPro" id="IPR012128">
    <property type="entry name" value="Phycobilisome_asu/bsu"/>
</dbReference>
<dbReference type="GO" id="GO:0030089">
    <property type="term" value="C:phycobilisome"/>
    <property type="evidence" value="ECO:0007669"/>
    <property type="project" value="InterPro"/>
</dbReference>
<name>A0A0G4G5D1_9ALVE</name>
<dbReference type="GO" id="GO:0015979">
    <property type="term" value="P:photosynthesis"/>
    <property type="evidence" value="ECO:0007669"/>
    <property type="project" value="InterPro"/>
</dbReference>
<dbReference type="InterPro" id="IPR038719">
    <property type="entry name" value="Phycobilisome_asu/bsu_sf"/>
</dbReference>
<dbReference type="InterPro" id="IPR009050">
    <property type="entry name" value="Globin-like_sf"/>
</dbReference>
<dbReference type="SUPFAM" id="SSF46458">
    <property type="entry name" value="Globin-like"/>
    <property type="match status" value="1"/>
</dbReference>
<organism evidence="4">
    <name type="scientific">Chromera velia CCMP2878</name>
    <dbReference type="NCBI Taxonomy" id="1169474"/>
    <lineage>
        <taxon>Eukaryota</taxon>
        <taxon>Sar</taxon>
        <taxon>Alveolata</taxon>
        <taxon>Colpodellida</taxon>
        <taxon>Chromeraceae</taxon>
        <taxon>Chromera</taxon>
    </lineage>
</organism>
<dbReference type="Pfam" id="PF00502">
    <property type="entry name" value="Phycobilisome"/>
    <property type="match status" value="1"/>
</dbReference>
<sequence length="246" mass="27314">MSDLKKTQDSETLKAFLRCHKCIFDDSEVASGNAIFVFRGADSAQRYIYPLELETNKDLLPGQAAAETIFQTKDDALKTVFAEFDAQFPAYAGDESQAGSIIKQDMSNFLRVLQYGVAGGVPHQYMRQEVLDYMTEFYDEVGMDLDALLFCVTELTNYFDKTITSEDKPLVASAFATLADKVEKMKSYESPRFIAVDDLGVLPDAEEEAPEEGTLKSSILLSHKAEIEGAPEEDRDLALKILAGLE</sequence>
<reference evidence="4" key="1">
    <citation type="submission" date="2014-11" db="EMBL/GenBank/DDBJ databases">
        <authorList>
            <person name="Otto D Thomas"/>
            <person name="Naeem Raeece"/>
        </authorList>
    </citation>
    <scope>NUCLEOTIDE SEQUENCE</scope>
</reference>
<evidence type="ECO:0000256" key="1">
    <source>
        <dbReference type="ARBA" id="ARBA00008182"/>
    </source>
</evidence>
<dbReference type="EMBL" id="CDMZ01000882">
    <property type="protein sequence ID" value="CEM23253.1"/>
    <property type="molecule type" value="Genomic_DNA"/>
</dbReference>
<gene>
    <name evidence="4" type="ORF">Cvel_4164</name>
</gene>
<dbReference type="AlphaFoldDB" id="A0A0G4G5D1"/>
<proteinExistence type="inferred from homology"/>
<dbReference type="PhylomeDB" id="A0A0G4G5D1"/>
<comment type="similarity">
    <text evidence="1">Belongs to the phycobiliprotein family.</text>
</comment>
<dbReference type="VEuPathDB" id="CryptoDB:Cvel_4164"/>
<evidence type="ECO:0000256" key="2">
    <source>
        <dbReference type="ARBA" id="ARBA00022991"/>
    </source>
</evidence>